<sequence length="227" mass="26085">MSTAIKRSKPLQLTAQQQLKPFCPAAPPARPKSGASGLRRQLRKEFQRISLAMASETAETEETLTCLFMTFYHPNQEVFDDFSLGQHQRVRADDAVKFGRDGNVCHFTLPDGRVSRIQFALQFFRRYNSTEFDFEIKNLSKKVNLFVNDIKLSYLNKVDLPENCTLCFGEYEILMEKQGGRSEDYFEICFKLSDSSLLLDRNVSFHQPVPECGISRTDSPTETDERE</sequence>
<evidence type="ECO:0000313" key="1">
    <source>
        <dbReference type="EMBL" id="KAH7988626.1"/>
    </source>
</evidence>
<organism evidence="1 2">
    <name type="scientific">Sphaerodactylus townsendi</name>
    <dbReference type="NCBI Taxonomy" id="933632"/>
    <lineage>
        <taxon>Eukaryota</taxon>
        <taxon>Metazoa</taxon>
        <taxon>Chordata</taxon>
        <taxon>Craniata</taxon>
        <taxon>Vertebrata</taxon>
        <taxon>Euteleostomi</taxon>
        <taxon>Lepidosauria</taxon>
        <taxon>Squamata</taxon>
        <taxon>Bifurcata</taxon>
        <taxon>Gekkota</taxon>
        <taxon>Sphaerodactylidae</taxon>
        <taxon>Sphaerodactylus</taxon>
    </lineage>
</organism>
<dbReference type="Proteomes" id="UP000827872">
    <property type="component" value="Linkage Group LG10"/>
</dbReference>
<dbReference type="EMBL" id="CM037623">
    <property type="protein sequence ID" value="KAH7988626.1"/>
    <property type="molecule type" value="Genomic_DNA"/>
</dbReference>
<proteinExistence type="predicted"/>
<gene>
    <name evidence="1" type="ORF">K3G42_019691</name>
</gene>
<name>A0ACB8E9D9_9SAUR</name>
<keyword evidence="2" id="KW-1185">Reference proteome</keyword>
<comment type="caution">
    <text evidence="1">The sequence shown here is derived from an EMBL/GenBank/DDBJ whole genome shotgun (WGS) entry which is preliminary data.</text>
</comment>
<evidence type="ECO:0000313" key="2">
    <source>
        <dbReference type="Proteomes" id="UP000827872"/>
    </source>
</evidence>
<protein>
    <submittedName>
        <fullName evidence="1">Uncharacterized protein</fullName>
    </submittedName>
</protein>
<accession>A0ACB8E9D9</accession>
<reference evidence="1" key="1">
    <citation type="submission" date="2021-08" db="EMBL/GenBank/DDBJ databases">
        <title>The first chromosome-level gecko genome reveals the dynamic sex chromosomes of Neotropical dwarf geckos (Sphaerodactylidae: Sphaerodactylus).</title>
        <authorList>
            <person name="Pinto B.J."/>
            <person name="Keating S.E."/>
            <person name="Gamble T."/>
        </authorList>
    </citation>
    <scope>NUCLEOTIDE SEQUENCE</scope>
    <source>
        <strain evidence="1">TG3544</strain>
    </source>
</reference>